<proteinExistence type="predicted"/>
<feature type="region of interest" description="Disordered" evidence="1">
    <location>
        <begin position="1"/>
        <end position="74"/>
    </location>
</feature>
<feature type="transmembrane region" description="Helical" evidence="2">
    <location>
        <begin position="113"/>
        <end position="137"/>
    </location>
</feature>
<dbReference type="EMBL" id="MCFJ01000018">
    <property type="protein sequence ID" value="ORY57863.1"/>
    <property type="molecule type" value="Genomic_DNA"/>
</dbReference>
<name>A0A1Y2DF01_9PEZI</name>
<sequence length="853" mass="95442">MTTKTNQSHAGYQHVQNSGVPEYIPHDQKSPGPYSHGQQYEFNHSSEEKSSHIYYSTSPGDGTPYSTTPARTYSPGEKMGDAYELLSYPNSNMNFRRTSTFSKEKPKKVLQKGFGFAAYLIHIITLGISAAVLQLSFRFVYWSDDDKWNENRWTLGLSQEEVSNMLQFPAKIHEIFIVTSMSAIIFAIIRRMLIGRRGVPFGLLMGGYQIYSAEYLFSSGFWGPLTYAMWKKKIGMLALSAFIGIAIVYANVVGPCSAVLVVPSLKWWHVPDPFDSRLLTSYVTGPATNVFPTELTSADATWYSDDCSTSNLTSVCPGGGTHDIRELAHAYAKEGVPPTISMAATYGRARRNLWATHFKDTASVNSSSVVMASTVHADIIELVGLFWHYVNSNDGIGLINEIGRPRLTPRKGDKIFSPIVQVQCESVDYYLAREGSVNVTFPMHLLDGFTPTPDMAPGAFAPPVPAMYWDFDHAYNSTNFTWIDLQNMEWEGQKLYSSIAALTSLPYITPYTNDEGLVWFEQSSLLVTCVLDARWAGTEIAYDPVVNDLVITNITNLLNFQDASKDEKVRAKYGIGSYIPIGPPWADLLNPAGIWSWSKNYTELNELPAIEAIFSQFTTSGYANITVSGQDPSDIREDTFRVFGPPTWGALATYEKHVSETVSTMLSLVLADGLSRLSYDWYIYVTMLEDSNPNKLVSVDLYTQAGEANITRLYSNRTAWDLDNWVTLTFEVQRYGWGYGISSKTVIFAISIILLHAAVAISYVIFGIWHWARSRWYSSSWGSIGELVALATLSRETRGLYGTGGGISKWDTWKLDVRIRETGTERVELLFGDRDGVKAWGDHNIIQPGRKYR</sequence>
<dbReference type="RefSeq" id="XP_040710992.1">
    <property type="nucleotide sequence ID" value="XM_040863096.1"/>
</dbReference>
<evidence type="ECO:0000256" key="2">
    <source>
        <dbReference type="SAM" id="Phobius"/>
    </source>
</evidence>
<dbReference type="Proteomes" id="UP000193689">
    <property type="component" value="Unassembled WGS sequence"/>
</dbReference>
<evidence type="ECO:0000313" key="4">
    <source>
        <dbReference type="Proteomes" id="UP000193689"/>
    </source>
</evidence>
<dbReference type="OrthoDB" id="5342924at2759"/>
<dbReference type="STRING" id="1141098.A0A1Y2DF01"/>
<organism evidence="3 4">
    <name type="scientific">Pseudomassariella vexata</name>
    <dbReference type="NCBI Taxonomy" id="1141098"/>
    <lineage>
        <taxon>Eukaryota</taxon>
        <taxon>Fungi</taxon>
        <taxon>Dikarya</taxon>
        <taxon>Ascomycota</taxon>
        <taxon>Pezizomycotina</taxon>
        <taxon>Sordariomycetes</taxon>
        <taxon>Xylariomycetidae</taxon>
        <taxon>Amphisphaeriales</taxon>
        <taxon>Pseudomassariaceae</taxon>
        <taxon>Pseudomassariella</taxon>
    </lineage>
</organism>
<feature type="transmembrane region" description="Helical" evidence="2">
    <location>
        <begin position="172"/>
        <end position="189"/>
    </location>
</feature>
<accession>A0A1Y2DF01</accession>
<reference evidence="3 4" key="1">
    <citation type="submission" date="2016-07" db="EMBL/GenBank/DDBJ databases">
        <title>Pervasive Adenine N6-methylation of Active Genes in Fungi.</title>
        <authorList>
            <consortium name="DOE Joint Genome Institute"/>
            <person name="Mondo S.J."/>
            <person name="Dannebaum R.O."/>
            <person name="Kuo R.C."/>
            <person name="Labutti K."/>
            <person name="Haridas S."/>
            <person name="Kuo A."/>
            <person name="Salamov A."/>
            <person name="Ahrendt S.R."/>
            <person name="Lipzen A."/>
            <person name="Sullivan W."/>
            <person name="Andreopoulos W.B."/>
            <person name="Clum A."/>
            <person name="Lindquist E."/>
            <person name="Daum C."/>
            <person name="Ramamoorthy G.K."/>
            <person name="Gryganskyi A."/>
            <person name="Culley D."/>
            <person name="Magnuson J.K."/>
            <person name="James T.Y."/>
            <person name="O'Malley M.A."/>
            <person name="Stajich J.E."/>
            <person name="Spatafora J.W."/>
            <person name="Visel A."/>
            <person name="Grigoriev I.V."/>
        </authorList>
    </citation>
    <scope>NUCLEOTIDE SEQUENCE [LARGE SCALE GENOMIC DNA]</scope>
    <source>
        <strain evidence="3 4">CBS 129021</strain>
    </source>
</reference>
<gene>
    <name evidence="3" type="ORF">BCR38DRAFT_478152</name>
</gene>
<feature type="transmembrane region" description="Helical" evidence="2">
    <location>
        <begin position="746"/>
        <end position="769"/>
    </location>
</feature>
<protein>
    <submittedName>
        <fullName evidence="3">Uncharacterized protein</fullName>
    </submittedName>
</protein>
<keyword evidence="2" id="KW-0472">Membrane</keyword>
<evidence type="ECO:0000256" key="1">
    <source>
        <dbReference type="SAM" id="MobiDB-lite"/>
    </source>
</evidence>
<feature type="compositionally biased region" description="Polar residues" evidence="1">
    <location>
        <begin position="1"/>
        <end position="19"/>
    </location>
</feature>
<comment type="caution">
    <text evidence="3">The sequence shown here is derived from an EMBL/GenBank/DDBJ whole genome shotgun (WGS) entry which is preliminary data.</text>
</comment>
<keyword evidence="2" id="KW-1133">Transmembrane helix</keyword>
<dbReference type="GeneID" id="63779308"/>
<feature type="compositionally biased region" description="Polar residues" evidence="1">
    <location>
        <begin position="53"/>
        <end position="71"/>
    </location>
</feature>
<evidence type="ECO:0000313" key="3">
    <source>
        <dbReference type="EMBL" id="ORY57863.1"/>
    </source>
</evidence>
<keyword evidence="2" id="KW-0812">Transmembrane</keyword>
<dbReference type="InParanoid" id="A0A1Y2DF01"/>
<dbReference type="AlphaFoldDB" id="A0A1Y2DF01"/>
<keyword evidence="4" id="KW-1185">Reference proteome</keyword>
<feature type="transmembrane region" description="Helical" evidence="2">
    <location>
        <begin position="234"/>
        <end position="252"/>
    </location>
</feature>